<dbReference type="PROSITE" id="PS51257">
    <property type="entry name" value="PROKAR_LIPOPROTEIN"/>
    <property type="match status" value="1"/>
</dbReference>
<dbReference type="Proteomes" id="UP000823638">
    <property type="component" value="Unassembled WGS sequence"/>
</dbReference>
<accession>A0A9D9HNB8</accession>
<gene>
    <name evidence="1" type="ORF">IAA81_02865</name>
</gene>
<proteinExistence type="predicted"/>
<evidence type="ECO:0000313" key="2">
    <source>
        <dbReference type="Proteomes" id="UP000823638"/>
    </source>
</evidence>
<evidence type="ECO:0000313" key="1">
    <source>
        <dbReference type="EMBL" id="MBO8457154.1"/>
    </source>
</evidence>
<evidence type="ECO:0008006" key="3">
    <source>
        <dbReference type="Google" id="ProtNLM"/>
    </source>
</evidence>
<dbReference type="EMBL" id="JADIMM010000036">
    <property type="protein sequence ID" value="MBO8457154.1"/>
    <property type="molecule type" value="Genomic_DNA"/>
</dbReference>
<dbReference type="SUPFAM" id="SSF101898">
    <property type="entry name" value="NHL repeat"/>
    <property type="match status" value="1"/>
</dbReference>
<name>A0A9D9HNB8_9SPIR</name>
<comment type="caution">
    <text evidence="1">The sequence shown here is derived from an EMBL/GenBank/DDBJ whole genome shotgun (WGS) entry which is preliminary data.</text>
</comment>
<dbReference type="AlphaFoldDB" id="A0A9D9HNB8"/>
<organism evidence="1 2">
    <name type="scientific">Candidatus Gallitreponema excrementavium</name>
    <dbReference type="NCBI Taxonomy" id="2840840"/>
    <lineage>
        <taxon>Bacteria</taxon>
        <taxon>Pseudomonadati</taxon>
        <taxon>Spirochaetota</taxon>
        <taxon>Spirochaetia</taxon>
        <taxon>Spirochaetales</taxon>
        <taxon>Candidatus Gallitreponema</taxon>
    </lineage>
</organism>
<reference evidence="1" key="1">
    <citation type="submission" date="2020-10" db="EMBL/GenBank/DDBJ databases">
        <authorList>
            <person name="Gilroy R."/>
        </authorList>
    </citation>
    <scope>NUCLEOTIDE SEQUENCE</scope>
    <source>
        <strain evidence="1">10532</strain>
    </source>
</reference>
<reference evidence="1" key="2">
    <citation type="journal article" date="2021" name="PeerJ">
        <title>Extensive microbial diversity within the chicken gut microbiome revealed by metagenomics and culture.</title>
        <authorList>
            <person name="Gilroy R."/>
            <person name="Ravi A."/>
            <person name="Getino M."/>
            <person name="Pursley I."/>
            <person name="Horton D.L."/>
            <person name="Alikhan N.F."/>
            <person name="Baker D."/>
            <person name="Gharbi K."/>
            <person name="Hall N."/>
            <person name="Watson M."/>
            <person name="Adriaenssens E.M."/>
            <person name="Foster-Nyarko E."/>
            <person name="Jarju S."/>
            <person name="Secka A."/>
            <person name="Antonio M."/>
            <person name="Oren A."/>
            <person name="Chaudhuri R.R."/>
            <person name="La Ragione R."/>
            <person name="Hildebrand F."/>
            <person name="Pallen M.J."/>
        </authorList>
    </citation>
    <scope>NUCLEOTIDE SEQUENCE</scope>
    <source>
        <strain evidence="1">10532</strain>
    </source>
</reference>
<protein>
    <recommendedName>
        <fullName evidence="3">Lipoprotein</fullName>
    </recommendedName>
</protein>
<sequence>MRTKFILPIMAFIAFISCKSTDTQFAKDEISKTLLVEVLNKSDFDIEIIENNPDSIYSVAKVEKNKSCVIEKNLFVYDEISYFFYPRFLIPIGDIVIPITEYNGYRIETKNGLNQKIEIQLTNDNLKNLPYYTVLKNNSNKEVLVMNSSSKNPYVTEKNVKSIVSGGMGVYSSSDREFYFNKNISMLIEQNGKHCDFPFYKPYSGFVYTYSFDGKNVVFEDARPIIKTNEPLWSKDYSDTVLLKTFCSKNENVLFCIGNKVEEDKNKNKFWSVYFGCFENTGAKKWEAGFLEKDADNKIFDGILLENKLICIGQNTNGNSESGLVIVVDSTNGHVETFKISEVSGLFSVNSCLDDSIFAAGFDRTGSLVLLEISFENSRPFLSVVPLELPRMESKLVYHALCFCDSVSEKIILLCNRQNEIGEILSSVLYQFDYDGKLISKEDFEESIKSVSCMIRRKNREIFVSAETFGNENTSAVVIKVLPDGQWSYFYRNENPSSFITNLCLSENEDFVVVSGVQDAVDSYGCGGNSFFAGLDSDSAEKLWFTEYEKKENDLLTNFSVVPEYGFVGIFCHADESGIIESPSSLKRMTLNGKFIGM</sequence>